<dbReference type="EMBL" id="KI546139">
    <property type="protein sequence ID" value="EST43291.1"/>
    <property type="molecule type" value="Genomic_DNA"/>
</dbReference>
<dbReference type="OrthoDB" id="10249587at2759"/>
<protein>
    <submittedName>
        <fullName evidence="2">Uncharacterized protein</fullName>
    </submittedName>
</protein>
<evidence type="ECO:0000313" key="4">
    <source>
        <dbReference type="Proteomes" id="UP000018208"/>
    </source>
</evidence>
<reference evidence="3" key="2">
    <citation type="submission" date="2020-12" db="EMBL/GenBank/DDBJ databases">
        <title>New Spironucleus salmonicida genome in near-complete chromosomes.</title>
        <authorList>
            <person name="Xu F."/>
            <person name="Kurt Z."/>
            <person name="Jimenez-Gonzalez A."/>
            <person name="Astvaldsson A."/>
            <person name="Andersson J.O."/>
            <person name="Svard S.G."/>
        </authorList>
    </citation>
    <scope>NUCLEOTIDE SEQUENCE</scope>
    <source>
        <strain evidence="3">ATCC 50377</strain>
    </source>
</reference>
<reference evidence="2 3" key="1">
    <citation type="journal article" date="2014" name="PLoS Genet.">
        <title>The Genome of Spironucleus salmonicida Highlights a Fish Pathogen Adapted to Fluctuating Environments.</title>
        <authorList>
            <person name="Xu F."/>
            <person name="Jerlstrom-Hultqvist J."/>
            <person name="Einarsson E."/>
            <person name="Astvaldsson A."/>
            <person name="Svard S.G."/>
            <person name="Andersson J.O."/>
        </authorList>
    </citation>
    <scope>NUCLEOTIDE SEQUENCE</scope>
    <source>
        <strain evidence="3">ATCC 50377</strain>
    </source>
</reference>
<keyword evidence="1" id="KW-1133">Transmembrane helix</keyword>
<sequence length="68" mass="8023">MKEDTYVRMLDTFTWTVVCLLSLYIILWLIENYNVQSIVIQGVEEFQKQTVVSTQLNPQKPKSKKSKK</sequence>
<dbReference type="Proteomes" id="UP000018208">
    <property type="component" value="Unassembled WGS sequence"/>
</dbReference>
<keyword evidence="1" id="KW-0472">Membrane</keyword>
<feature type="transmembrane region" description="Helical" evidence="1">
    <location>
        <begin position="12"/>
        <end position="30"/>
    </location>
</feature>
<name>V6LHW3_9EUKA</name>
<dbReference type="AlphaFoldDB" id="V6LHW3"/>
<dbReference type="VEuPathDB" id="GiardiaDB:SS50377_27418"/>
<gene>
    <name evidence="2" type="ORF">SS50377_16957</name>
    <name evidence="3" type="ORF">SS50377_27418</name>
</gene>
<evidence type="ECO:0000256" key="1">
    <source>
        <dbReference type="SAM" id="Phobius"/>
    </source>
</evidence>
<organism evidence="2">
    <name type="scientific">Spironucleus salmonicida</name>
    <dbReference type="NCBI Taxonomy" id="348837"/>
    <lineage>
        <taxon>Eukaryota</taxon>
        <taxon>Metamonada</taxon>
        <taxon>Diplomonadida</taxon>
        <taxon>Hexamitidae</taxon>
        <taxon>Hexamitinae</taxon>
        <taxon>Spironucleus</taxon>
    </lineage>
</organism>
<evidence type="ECO:0000313" key="3">
    <source>
        <dbReference type="EMBL" id="KAH0571118.1"/>
    </source>
</evidence>
<keyword evidence="4" id="KW-1185">Reference proteome</keyword>
<accession>V6LHW3</accession>
<evidence type="ECO:0000313" key="2">
    <source>
        <dbReference type="EMBL" id="EST43291.1"/>
    </source>
</evidence>
<proteinExistence type="predicted"/>
<dbReference type="EMBL" id="AUWU02000007">
    <property type="protein sequence ID" value="KAH0571118.1"/>
    <property type="molecule type" value="Genomic_DNA"/>
</dbReference>
<keyword evidence="1" id="KW-0812">Transmembrane</keyword>